<evidence type="ECO:0000313" key="3">
    <source>
        <dbReference type="Proteomes" id="UP000403266"/>
    </source>
</evidence>
<keyword evidence="3" id="KW-1185">Reference proteome</keyword>
<evidence type="ECO:0000256" key="1">
    <source>
        <dbReference type="SAM" id="MobiDB-lite"/>
    </source>
</evidence>
<name>A0A5N7MR86_9HYPH</name>
<organism evidence="2 3">
    <name type="scientific">Microvirga tunisiensis</name>
    <dbReference type="NCBI Taxonomy" id="2108360"/>
    <lineage>
        <taxon>Bacteria</taxon>
        <taxon>Pseudomonadati</taxon>
        <taxon>Pseudomonadota</taxon>
        <taxon>Alphaproteobacteria</taxon>
        <taxon>Hyphomicrobiales</taxon>
        <taxon>Methylobacteriaceae</taxon>
        <taxon>Microvirga</taxon>
    </lineage>
</organism>
<dbReference type="Proteomes" id="UP000403266">
    <property type="component" value="Unassembled WGS sequence"/>
</dbReference>
<reference evidence="2 3" key="1">
    <citation type="journal article" date="2019" name="Syst. Appl. Microbiol.">
        <title>Microvirga tunisiensis sp. nov., a root nodule symbiotic bacterium isolated from Lupinus micranthus and L. luteus grown in Northern Tunisia.</title>
        <authorList>
            <person name="Msaddak A."/>
            <person name="Rejili M."/>
            <person name="Duran D."/>
            <person name="Mars M."/>
            <person name="Palacios J.M."/>
            <person name="Ruiz-Argueso T."/>
            <person name="Rey L."/>
            <person name="Imperial J."/>
        </authorList>
    </citation>
    <scope>NUCLEOTIDE SEQUENCE [LARGE SCALE GENOMIC DNA]</scope>
    <source>
        <strain evidence="2 3">Lmie10</strain>
    </source>
</reference>
<feature type="region of interest" description="Disordered" evidence="1">
    <location>
        <begin position="253"/>
        <end position="275"/>
    </location>
</feature>
<dbReference type="RefSeq" id="WP_152715047.1">
    <property type="nucleotide sequence ID" value="NZ_VOSJ01000256.1"/>
</dbReference>
<dbReference type="EMBL" id="VOSK01000159">
    <property type="protein sequence ID" value="MPR28624.1"/>
    <property type="molecule type" value="Genomic_DNA"/>
</dbReference>
<dbReference type="AlphaFoldDB" id="A0A5N7MR86"/>
<proteinExistence type="predicted"/>
<comment type="caution">
    <text evidence="2">The sequence shown here is derived from an EMBL/GenBank/DDBJ whole genome shotgun (WGS) entry which is preliminary data.</text>
</comment>
<feature type="compositionally biased region" description="Basic residues" evidence="1">
    <location>
        <begin position="255"/>
        <end position="264"/>
    </location>
</feature>
<accession>A0A5N7MR86</accession>
<protein>
    <submittedName>
        <fullName evidence="2">Uncharacterized protein</fullName>
    </submittedName>
</protein>
<evidence type="ECO:0000313" key="2">
    <source>
        <dbReference type="EMBL" id="MPR28624.1"/>
    </source>
</evidence>
<sequence length="275" mass="30068">MSPTPDRSFDVEAYCVGKILSECGEFAQVGGNALCFGIDTPDGAKTGRSRIEEELGDIIAAISFASLHEVVAGEAVTARARKKLQKLLDPTQRDNLGRSLAPQPRSLVAGTVGLVTRRDVDGSTDEVITISSEVATALRQITDGSGLSIDTYLRRLLKLGLPVNLTQDGPIGYRDPSTGLTLPEGFAIYRIWQGYTYNAVARGGFWVTPDGQRFDNLNRLNASLGKPNPENAWICWKFVDRDGREHLLNALRPLPKPRNRRPGRARSSPHSQQQS</sequence>
<gene>
    <name evidence="2" type="ORF">FS320_26640</name>
</gene>